<dbReference type="PANTHER" id="PTHR34984">
    <property type="entry name" value="CARBON STORAGE REGULATOR"/>
    <property type="match status" value="1"/>
</dbReference>
<sequence>MLALTRKPGESIIIDDEIEITVVEIRGDKVKIAIEAPQKVAIVRKEILDEVRAENKEAAGMATGMGEEKVKDLKAIMRNLNLGKKT</sequence>
<dbReference type="InterPro" id="IPR036107">
    <property type="entry name" value="CsrA_sf"/>
</dbReference>
<evidence type="ECO:0000256" key="3">
    <source>
        <dbReference type="ARBA" id="ARBA00022795"/>
    </source>
</evidence>
<dbReference type="eggNOG" id="COG1551">
    <property type="taxonomic scope" value="Bacteria"/>
</dbReference>
<dbReference type="GO" id="GO:0048027">
    <property type="term" value="F:mRNA 5'-UTR binding"/>
    <property type="evidence" value="ECO:0007669"/>
    <property type="project" value="UniProtKB-UniRule"/>
</dbReference>
<dbReference type="KEGG" id="tjr:TherJR_2794"/>
<evidence type="ECO:0000256" key="4">
    <source>
        <dbReference type="ARBA" id="ARBA00022845"/>
    </source>
</evidence>
<dbReference type="EMBL" id="CP002028">
    <property type="protein sequence ID" value="ADG83626.1"/>
    <property type="molecule type" value="Genomic_DNA"/>
</dbReference>
<proteinExistence type="inferred from homology"/>
<evidence type="ECO:0000256" key="6">
    <source>
        <dbReference type="HAMAP-Rule" id="MF_00167"/>
    </source>
</evidence>
<name>D5XCV0_THEPJ</name>
<keyword evidence="1 6" id="KW-0963">Cytoplasm</keyword>
<dbReference type="Gene3D" id="2.60.40.4380">
    <property type="entry name" value="Translational regulator CsrA"/>
    <property type="match status" value="1"/>
</dbReference>
<evidence type="ECO:0000256" key="1">
    <source>
        <dbReference type="ARBA" id="ARBA00022490"/>
    </source>
</evidence>
<dbReference type="PANTHER" id="PTHR34984:SF1">
    <property type="entry name" value="CARBON STORAGE REGULATOR"/>
    <property type="match status" value="1"/>
</dbReference>
<dbReference type="NCBIfam" id="NF002469">
    <property type="entry name" value="PRK01712.1"/>
    <property type="match status" value="1"/>
</dbReference>
<dbReference type="RefSeq" id="WP_013121616.1">
    <property type="nucleotide sequence ID" value="NC_014152.1"/>
</dbReference>
<dbReference type="GO" id="GO:0045947">
    <property type="term" value="P:negative regulation of translational initiation"/>
    <property type="evidence" value="ECO:0007669"/>
    <property type="project" value="UniProtKB-UniRule"/>
</dbReference>
<comment type="subunit">
    <text evidence="6">Homodimer; the beta-strands of each monomer intercalate to form a hydrophobic core, while the alpha-helices form wings that extend away from the core.</text>
</comment>
<evidence type="ECO:0000313" key="8">
    <source>
        <dbReference type="Proteomes" id="UP000002377"/>
    </source>
</evidence>
<dbReference type="SUPFAM" id="SSF117130">
    <property type="entry name" value="CsrA-like"/>
    <property type="match status" value="1"/>
</dbReference>
<keyword evidence="5 6" id="KW-0694">RNA-binding</keyword>
<evidence type="ECO:0000256" key="2">
    <source>
        <dbReference type="ARBA" id="ARBA00022491"/>
    </source>
</evidence>
<gene>
    <name evidence="6" type="primary">csrA</name>
    <name evidence="7" type="ordered locus">TherJR_2794</name>
</gene>
<reference evidence="7 8" key="1">
    <citation type="submission" date="2010-05" db="EMBL/GenBank/DDBJ databases">
        <title>Complete sequence of Thermincola sp. JR.</title>
        <authorList>
            <consortium name="US DOE Joint Genome Institute"/>
            <person name="Lucas S."/>
            <person name="Copeland A."/>
            <person name="Lapidus A."/>
            <person name="Cheng J.-F."/>
            <person name="Bruce D."/>
            <person name="Goodwin L."/>
            <person name="Pitluck S."/>
            <person name="Chertkov O."/>
            <person name="Detter J.C."/>
            <person name="Han C."/>
            <person name="Tapia R."/>
            <person name="Land M."/>
            <person name="Hauser L."/>
            <person name="Kyrpides N."/>
            <person name="Mikhailova N."/>
            <person name="Hazen T.C."/>
            <person name="Woyke T."/>
        </authorList>
    </citation>
    <scope>NUCLEOTIDE SEQUENCE [LARGE SCALE GENOMIC DNA]</scope>
    <source>
        <strain evidence="7 8">JR</strain>
    </source>
</reference>
<dbReference type="Pfam" id="PF02599">
    <property type="entry name" value="CsrA"/>
    <property type="match status" value="1"/>
</dbReference>
<dbReference type="GO" id="GO:0006402">
    <property type="term" value="P:mRNA catabolic process"/>
    <property type="evidence" value="ECO:0007669"/>
    <property type="project" value="InterPro"/>
</dbReference>
<comment type="similarity">
    <text evidence="6">Belongs to the CsrA/RsmA family.</text>
</comment>
<dbReference type="OrthoDB" id="9809061at2"/>
<keyword evidence="3 6" id="KW-1005">Bacterial flagellum biogenesis</keyword>
<dbReference type="GO" id="GO:0005829">
    <property type="term" value="C:cytosol"/>
    <property type="evidence" value="ECO:0007669"/>
    <property type="project" value="TreeGrafter"/>
</dbReference>
<dbReference type="FunFam" id="2.60.40.4380:FF:000002">
    <property type="entry name" value="Translational regulator CsrA"/>
    <property type="match status" value="1"/>
</dbReference>
<dbReference type="AlphaFoldDB" id="D5XCV0"/>
<dbReference type="HOGENOM" id="CLU_164837_1_2_9"/>
<organism evidence="7 8">
    <name type="scientific">Thermincola potens (strain JR)</name>
    <dbReference type="NCBI Taxonomy" id="635013"/>
    <lineage>
        <taxon>Bacteria</taxon>
        <taxon>Bacillati</taxon>
        <taxon>Bacillota</taxon>
        <taxon>Clostridia</taxon>
        <taxon>Eubacteriales</taxon>
        <taxon>Thermincolaceae</taxon>
        <taxon>Thermincola</taxon>
    </lineage>
</organism>
<dbReference type="Proteomes" id="UP000002377">
    <property type="component" value="Chromosome"/>
</dbReference>
<dbReference type="InterPro" id="IPR003751">
    <property type="entry name" value="CsrA"/>
</dbReference>
<keyword evidence="8" id="KW-1185">Reference proteome</keyword>
<evidence type="ECO:0000256" key="5">
    <source>
        <dbReference type="ARBA" id="ARBA00022884"/>
    </source>
</evidence>
<protein>
    <recommendedName>
        <fullName evidence="6">Translational regulator CsrA</fullName>
    </recommendedName>
</protein>
<keyword evidence="4 6" id="KW-0810">Translation regulation</keyword>
<comment type="subcellular location">
    <subcellularLocation>
        <location evidence="6">Cytoplasm</location>
    </subcellularLocation>
</comment>
<evidence type="ECO:0000313" key="7">
    <source>
        <dbReference type="EMBL" id="ADG83626.1"/>
    </source>
</evidence>
<dbReference type="NCBIfam" id="TIGR00202">
    <property type="entry name" value="csrA"/>
    <property type="match status" value="1"/>
</dbReference>
<dbReference type="GO" id="GO:0006109">
    <property type="term" value="P:regulation of carbohydrate metabolic process"/>
    <property type="evidence" value="ECO:0007669"/>
    <property type="project" value="InterPro"/>
</dbReference>
<comment type="function">
    <text evidence="6">A translational regulator that binds mRNA to regulate translation initiation and/or mRNA stability. Usually binds in the 5'-UTR at or near the Shine-Dalgarno sequence preventing ribosome-binding, thus repressing translation. Its main target seems to be the major flagellin gene, while its function is anatagonized by FliW.</text>
</comment>
<keyword evidence="2 6" id="KW-0678">Repressor</keyword>
<accession>D5XCV0</accession>
<dbReference type="STRING" id="635013.TherJR_2794"/>
<dbReference type="HAMAP" id="MF_00167">
    <property type="entry name" value="CsrA"/>
    <property type="match status" value="1"/>
</dbReference>
<dbReference type="GO" id="GO:0044781">
    <property type="term" value="P:bacterial-type flagellum organization"/>
    <property type="evidence" value="ECO:0007669"/>
    <property type="project" value="UniProtKB-KW"/>
</dbReference>
<dbReference type="GO" id="GO:1902208">
    <property type="term" value="P:regulation of bacterial-type flagellum assembly"/>
    <property type="evidence" value="ECO:0007669"/>
    <property type="project" value="UniProtKB-UniRule"/>
</dbReference>